<keyword evidence="13" id="KW-1185">Reference proteome</keyword>
<gene>
    <name evidence="12" type="ORF">GBAG_3900</name>
</gene>
<dbReference type="Gene3D" id="3.40.930.10">
    <property type="entry name" value="Mannitol-specific EII, Chain A"/>
    <property type="match status" value="1"/>
</dbReference>
<dbReference type="InterPro" id="IPR002178">
    <property type="entry name" value="PTS_EIIA_type-2_dom"/>
</dbReference>
<evidence type="ECO:0000256" key="1">
    <source>
        <dbReference type="ARBA" id="ARBA00004496"/>
    </source>
</evidence>
<evidence type="ECO:0000256" key="5">
    <source>
        <dbReference type="ARBA" id="ARBA00022679"/>
    </source>
</evidence>
<comment type="subcellular location">
    <subcellularLocation>
        <location evidence="1">Cytoplasm</location>
    </subcellularLocation>
</comment>
<dbReference type="eggNOG" id="COG1762">
    <property type="taxonomic scope" value="Bacteria"/>
</dbReference>
<keyword evidence="7" id="KW-0418">Kinase</keyword>
<evidence type="ECO:0000256" key="10">
    <source>
        <dbReference type="ARBA" id="ARBA00042072"/>
    </source>
</evidence>
<keyword evidence="5 12" id="KW-0808">Transferase</keyword>
<evidence type="ECO:0000256" key="3">
    <source>
        <dbReference type="ARBA" id="ARBA00022490"/>
    </source>
</evidence>
<keyword evidence="4" id="KW-0597">Phosphoprotein</keyword>
<evidence type="ECO:0000256" key="8">
    <source>
        <dbReference type="ARBA" id="ARBA00037387"/>
    </source>
</evidence>
<evidence type="ECO:0000256" key="4">
    <source>
        <dbReference type="ARBA" id="ARBA00022553"/>
    </source>
</evidence>
<evidence type="ECO:0000313" key="13">
    <source>
        <dbReference type="Proteomes" id="UP000028653"/>
    </source>
</evidence>
<evidence type="ECO:0000259" key="11">
    <source>
        <dbReference type="PROSITE" id="PS51094"/>
    </source>
</evidence>
<dbReference type="GO" id="GO:0009401">
    <property type="term" value="P:phosphoenolpyruvate-dependent sugar phosphotransferase system"/>
    <property type="evidence" value="ECO:0007669"/>
    <property type="project" value="UniProtKB-KW"/>
</dbReference>
<organism evidence="12 13">
    <name type="scientific">Buttiauxella agrestis ATCC 33320</name>
    <dbReference type="NCBI Taxonomy" id="1006004"/>
    <lineage>
        <taxon>Bacteria</taxon>
        <taxon>Pseudomonadati</taxon>
        <taxon>Pseudomonadota</taxon>
        <taxon>Gammaproteobacteria</taxon>
        <taxon>Enterobacterales</taxon>
        <taxon>Enterobacteriaceae</taxon>
        <taxon>Buttiauxella</taxon>
    </lineage>
</organism>
<dbReference type="GO" id="GO:0016301">
    <property type="term" value="F:kinase activity"/>
    <property type="evidence" value="ECO:0007669"/>
    <property type="project" value="UniProtKB-KW"/>
</dbReference>
<dbReference type="CDD" id="cd00211">
    <property type="entry name" value="PTS_IIA_fru"/>
    <property type="match status" value="1"/>
</dbReference>
<evidence type="ECO:0000256" key="6">
    <source>
        <dbReference type="ARBA" id="ARBA00022683"/>
    </source>
</evidence>
<dbReference type="Pfam" id="PF00359">
    <property type="entry name" value="PTS_EIIA_2"/>
    <property type="match status" value="1"/>
</dbReference>
<protein>
    <recommendedName>
        <fullName evidence="9">Ascorbate-specific PTS system EIIA component</fullName>
    </recommendedName>
    <alternativeName>
        <fullName evidence="10">Ascorbate-specific phosphotransferase enzyme IIA component</fullName>
    </alternativeName>
</protein>
<dbReference type="EMBL" id="JMPI01000068">
    <property type="protein sequence ID" value="KFC77167.1"/>
    <property type="molecule type" value="Genomic_DNA"/>
</dbReference>
<dbReference type="PANTHER" id="PTHR36203">
    <property type="entry name" value="ASCORBATE-SPECIFIC PTS SYSTEM EIIA COMPONENT"/>
    <property type="match status" value="1"/>
</dbReference>
<accession>A0A085G0C2</accession>
<evidence type="ECO:0000256" key="9">
    <source>
        <dbReference type="ARBA" id="ARBA00041175"/>
    </source>
</evidence>
<dbReference type="PANTHER" id="PTHR36203:SF1">
    <property type="entry name" value="ASCORBATE-SPECIFIC PTS SYSTEM EIIA COMPONENT"/>
    <property type="match status" value="1"/>
</dbReference>
<reference evidence="12 13" key="1">
    <citation type="submission" date="2014-05" db="EMBL/GenBank/DDBJ databases">
        <title>ATOL: Assembling a taxonomically balanced genome-scale reconstruction of the evolutionary history of the Enterobacteriaceae.</title>
        <authorList>
            <person name="Plunkett G.III."/>
            <person name="Neeno-Eckwall E.C."/>
            <person name="Glasner J.D."/>
            <person name="Perna N.T."/>
        </authorList>
    </citation>
    <scope>NUCLEOTIDE SEQUENCE [LARGE SCALE GENOMIC DNA]</scope>
    <source>
        <strain evidence="12 13">ATCC 33320</strain>
    </source>
</reference>
<dbReference type="GO" id="GO:0005737">
    <property type="term" value="C:cytoplasm"/>
    <property type="evidence" value="ECO:0007669"/>
    <property type="project" value="UniProtKB-SubCell"/>
</dbReference>
<dbReference type="InterPro" id="IPR051351">
    <property type="entry name" value="Ascorbate-PTS_EIIA_comp"/>
</dbReference>
<dbReference type="SUPFAM" id="SSF55804">
    <property type="entry name" value="Phoshotransferase/anion transport protein"/>
    <property type="match status" value="1"/>
</dbReference>
<dbReference type="InterPro" id="IPR016152">
    <property type="entry name" value="PTrfase/Anion_transptr"/>
</dbReference>
<sequence>MAIKELLIEAQAIQVGVRETDWKKVIRLAAQPLVDNGYILPSYYQAVINNTLEHGAYYVFEEGVAMPHARPECGVIKNGFSLVLLDEPIAFADSEKADIVIMFAACDSNGHIEEGIRAIVNLLGDDDVMAKLRRAKGKEEVIAIL</sequence>
<keyword evidence="2" id="KW-0813">Transport</keyword>
<feature type="domain" description="PTS EIIA type-2" evidence="11">
    <location>
        <begin position="6"/>
        <end position="145"/>
    </location>
</feature>
<evidence type="ECO:0000256" key="7">
    <source>
        <dbReference type="ARBA" id="ARBA00022777"/>
    </source>
</evidence>
<proteinExistence type="predicted"/>
<dbReference type="RefSeq" id="WP_034499304.1">
    <property type="nucleotide sequence ID" value="NZ_JMPI01000068.1"/>
</dbReference>
<comment type="function">
    <text evidence="8">The phosphoenolpyruvate-dependent sugar phosphotransferase system (sugar PTS), a major carbohydrate active transport system, catalyzes the phosphorylation of incoming sugar substrates concomitantly with their translocation across the cell membrane. The enzyme II UlaABC PTS system is involved in ascorbate transport.</text>
</comment>
<dbReference type="Proteomes" id="UP000028653">
    <property type="component" value="Unassembled WGS sequence"/>
</dbReference>
<dbReference type="AlphaFoldDB" id="A0A085G0C2"/>
<evidence type="ECO:0000313" key="12">
    <source>
        <dbReference type="EMBL" id="KFC77167.1"/>
    </source>
</evidence>
<name>A0A085G0C2_9ENTR</name>
<keyword evidence="6" id="KW-0598">Phosphotransferase system</keyword>
<comment type="caution">
    <text evidence="12">The sequence shown here is derived from an EMBL/GenBank/DDBJ whole genome shotgun (WGS) entry which is preliminary data.</text>
</comment>
<evidence type="ECO:0000256" key="2">
    <source>
        <dbReference type="ARBA" id="ARBA00022448"/>
    </source>
</evidence>
<dbReference type="STRING" id="1006004.GBAG_3900"/>
<dbReference type="OrthoDB" id="1634238at2"/>
<keyword evidence="3" id="KW-0963">Cytoplasm</keyword>
<dbReference type="PROSITE" id="PS51094">
    <property type="entry name" value="PTS_EIIA_TYPE_2"/>
    <property type="match status" value="1"/>
</dbReference>